<evidence type="ECO:0000313" key="2">
    <source>
        <dbReference type="EMBL" id="ABE41264.1"/>
    </source>
</evidence>
<dbReference type="HOGENOM" id="CLU_150626_0_0_5"/>
<name>Q131H5_RHOPS</name>
<dbReference type="Proteomes" id="UP000001818">
    <property type="component" value="Chromosome"/>
</dbReference>
<accession>Q131H5</accession>
<dbReference type="STRING" id="316057.RPD_4045"/>
<dbReference type="InterPro" id="IPR021333">
    <property type="entry name" value="DUF2946"/>
</dbReference>
<sequence>MGMGWVRANIRLGARLALIALALQFALSFGHFHDHDLDAPSKVIGQIAAAIAPDAPETDHHPDAAADLCAICAVVAMANTLIDAAPPALPLRHTDRPQPRIAETAAADLSPQPGEFQPRAPPLS</sequence>
<dbReference type="KEGG" id="rpd:RPD_4045"/>
<organism evidence="2 3">
    <name type="scientific">Rhodopseudomonas palustris (strain BisB5)</name>
    <dbReference type="NCBI Taxonomy" id="316057"/>
    <lineage>
        <taxon>Bacteria</taxon>
        <taxon>Pseudomonadati</taxon>
        <taxon>Pseudomonadota</taxon>
        <taxon>Alphaproteobacteria</taxon>
        <taxon>Hyphomicrobiales</taxon>
        <taxon>Nitrobacteraceae</taxon>
        <taxon>Rhodopseudomonas</taxon>
    </lineage>
</organism>
<dbReference type="EMBL" id="CP000283">
    <property type="protein sequence ID" value="ABE41264.1"/>
    <property type="molecule type" value="Genomic_DNA"/>
</dbReference>
<feature type="region of interest" description="Disordered" evidence="1">
    <location>
        <begin position="88"/>
        <end position="124"/>
    </location>
</feature>
<dbReference type="AlphaFoldDB" id="Q131H5"/>
<gene>
    <name evidence="2" type="ordered locus">RPD_4045</name>
</gene>
<proteinExistence type="predicted"/>
<protein>
    <recommendedName>
        <fullName evidence="4">DUF2946 domain-containing protein</fullName>
    </recommendedName>
</protein>
<evidence type="ECO:0008006" key="4">
    <source>
        <dbReference type="Google" id="ProtNLM"/>
    </source>
</evidence>
<evidence type="ECO:0000313" key="3">
    <source>
        <dbReference type="Proteomes" id="UP000001818"/>
    </source>
</evidence>
<dbReference type="Pfam" id="PF11162">
    <property type="entry name" value="DUF2946"/>
    <property type="match status" value="1"/>
</dbReference>
<evidence type="ECO:0000256" key="1">
    <source>
        <dbReference type="SAM" id="MobiDB-lite"/>
    </source>
</evidence>
<dbReference type="eggNOG" id="ENOG50301V7">
    <property type="taxonomic scope" value="Bacteria"/>
</dbReference>
<reference evidence="2 3" key="1">
    <citation type="submission" date="2006-03" db="EMBL/GenBank/DDBJ databases">
        <title>Complete sequence of Rhodopseudomonas palustris BisB5.</title>
        <authorList>
            <consortium name="US DOE Joint Genome Institute"/>
            <person name="Copeland A."/>
            <person name="Lucas S."/>
            <person name="Lapidus A."/>
            <person name="Barry K."/>
            <person name="Detter J.C."/>
            <person name="Glavina del Rio T."/>
            <person name="Hammon N."/>
            <person name="Israni S."/>
            <person name="Dalin E."/>
            <person name="Tice H."/>
            <person name="Pitluck S."/>
            <person name="Chain P."/>
            <person name="Malfatti S."/>
            <person name="Shin M."/>
            <person name="Vergez L."/>
            <person name="Schmutz J."/>
            <person name="Larimer F."/>
            <person name="Land M."/>
            <person name="Hauser L."/>
            <person name="Pelletier D.A."/>
            <person name="Kyrpides N."/>
            <person name="Lykidis A."/>
            <person name="Oda Y."/>
            <person name="Harwood C.S."/>
            <person name="Richardson P."/>
        </authorList>
    </citation>
    <scope>NUCLEOTIDE SEQUENCE [LARGE SCALE GENOMIC DNA]</scope>
    <source>
        <strain evidence="2 3">BisB5</strain>
    </source>
</reference>